<dbReference type="GO" id="GO:0006354">
    <property type="term" value="P:DNA-templated transcription elongation"/>
    <property type="evidence" value="ECO:0007669"/>
    <property type="project" value="InterPro"/>
</dbReference>
<dbReference type="InterPro" id="IPR036735">
    <property type="entry name" value="NGN_dom_sf"/>
</dbReference>
<feature type="region of interest" description="Disordered" evidence="1">
    <location>
        <begin position="1"/>
        <end position="20"/>
    </location>
</feature>
<gene>
    <name evidence="3" type="ORF">NP233_g7438</name>
</gene>
<dbReference type="Pfam" id="PF03439">
    <property type="entry name" value="Spt5-NGN"/>
    <property type="match status" value="1"/>
</dbReference>
<dbReference type="SUPFAM" id="SSF50104">
    <property type="entry name" value="Translation proteins SH3-like domain"/>
    <property type="match status" value="1"/>
</dbReference>
<protein>
    <recommendedName>
        <fullName evidence="2">NGN domain-containing protein</fullName>
    </recommendedName>
</protein>
<accession>A0AAD5VP76</accession>
<proteinExistence type="predicted"/>
<feature type="compositionally biased region" description="Basic residues" evidence="1">
    <location>
        <begin position="1"/>
        <end position="14"/>
    </location>
</feature>
<dbReference type="EMBL" id="JANIEX010000542">
    <property type="protein sequence ID" value="KAJ3565751.1"/>
    <property type="molecule type" value="Genomic_DNA"/>
</dbReference>
<dbReference type="InterPro" id="IPR005100">
    <property type="entry name" value="NGN-domain"/>
</dbReference>
<evidence type="ECO:0000259" key="2">
    <source>
        <dbReference type="Pfam" id="PF03439"/>
    </source>
</evidence>
<dbReference type="AlphaFoldDB" id="A0AAD5VP76"/>
<sequence length="733" mass="83413">MLTRKKMKTLKPNKKKEVLSRHADLGGEGDVDNISLLARLHFEEQMAQEHAIVSDIMSKYVTNKTALSALVHDPLTNEVMTFKRLTEDLDSSLRKRLYAHIQISTPPTDDDWPTWEVPVPSGREESTVCDLLLIADYGGVHRRSTPPRSAYAAPGITGRIYIEAQTRNDVITLFKPIRGIRWWETKVVTRADAMKLLNRRPIIYTPRVNTWVRLKIWPFKTDLAFIQEVLQQDKLRVSVLPRPWYHKPPEFRLPRRRPLAKPFDKNKAIQISGPSSVAILGVGLATKYHYFDIRYNYYPPRDSYTSYDSSGFQDLVVNSSEYFAIDVYPSISEITPFMACASISHSVKLLHVRLADNRRLKNGDRVLITSAPCNFNSIYERHVGRTGIFDGATNTFGYVHFFDVNSGLSETVQIPLNSIRRHYKIGDFVRAYAGSHQERDGWVTNINESEDRITIYNAQSPDNHLEVLVSLTEFAETECRIGQNPHRDVIDMSYFELSVYENLPVTVVKGPLKVNQLQDLDLGDLAFELDVHKWYRLYVRPTGNDDQNLVVKLESVYAIPATCSMLATFTEDKKPSTPEPESIPPTQEGLWSPNCLNPSVPGVLNGVIPETCWLMKLPHIDTFRTLKLSIQSFGMYESGKWDKRIGFYKGLIGSQVKFFSQDTGFLMVPFYYVNPVHPTKAPQNAHCLAEGADLGKRFRIYKFGDEECEVVPFHGGRSGNTRRIATCNLAVIG</sequence>
<keyword evidence="4" id="KW-1185">Reference proteome</keyword>
<evidence type="ECO:0000256" key="1">
    <source>
        <dbReference type="SAM" id="MobiDB-lite"/>
    </source>
</evidence>
<dbReference type="InterPro" id="IPR008991">
    <property type="entry name" value="Translation_prot_SH3-like_sf"/>
</dbReference>
<organism evidence="3 4">
    <name type="scientific">Leucocoprinus birnbaumii</name>
    <dbReference type="NCBI Taxonomy" id="56174"/>
    <lineage>
        <taxon>Eukaryota</taxon>
        <taxon>Fungi</taxon>
        <taxon>Dikarya</taxon>
        <taxon>Basidiomycota</taxon>
        <taxon>Agaricomycotina</taxon>
        <taxon>Agaricomycetes</taxon>
        <taxon>Agaricomycetidae</taxon>
        <taxon>Agaricales</taxon>
        <taxon>Agaricineae</taxon>
        <taxon>Agaricaceae</taxon>
        <taxon>Leucocoprinus</taxon>
    </lineage>
</organism>
<comment type="caution">
    <text evidence="3">The sequence shown here is derived from an EMBL/GenBank/DDBJ whole genome shotgun (WGS) entry which is preliminary data.</text>
</comment>
<reference evidence="3" key="1">
    <citation type="submission" date="2022-07" db="EMBL/GenBank/DDBJ databases">
        <title>Genome Sequence of Leucocoprinus birnbaumii.</title>
        <authorList>
            <person name="Buettner E."/>
        </authorList>
    </citation>
    <scope>NUCLEOTIDE SEQUENCE</scope>
    <source>
        <strain evidence="3">VT141</strain>
    </source>
</reference>
<dbReference type="Proteomes" id="UP001213000">
    <property type="component" value="Unassembled WGS sequence"/>
</dbReference>
<dbReference type="Gene3D" id="3.30.70.940">
    <property type="entry name" value="NusG, N-terminal domain"/>
    <property type="match status" value="1"/>
</dbReference>
<evidence type="ECO:0000313" key="4">
    <source>
        <dbReference type="Proteomes" id="UP001213000"/>
    </source>
</evidence>
<feature type="domain" description="NGN" evidence="2">
    <location>
        <begin position="115"/>
        <end position="197"/>
    </location>
</feature>
<name>A0AAD5VP76_9AGAR</name>
<evidence type="ECO:0000313" key="3">
    <source>
        <dbReference type="EMBL" id="KAJ3565751.1"/>
    </source>
</evidence>